<dbReference type="EMBL" id="JPVQ01000072">
    <property type="protein sequence ID" value="KGR86957.1"/>
    <property type="molecule type" value="Genomic_DNA"/>
</dbReference>
<dbReference type="OrthoDB" id="9789812at2"/>
<dbReference type="GO" id="GO:0003723">
    <property type="term" value="F:RNA binding"/>
    <property type="evidence" value="ECO:0007669"/>
    <property type="project" value="InterPro"/>
</dbReference>
<evidence type="ECO:0000313" key="2">
    <source>
        <dbReference type="EMBL" id="KGR86957.1"/>
    </source>
</evidence>
<name>A0A0A3JIY6_9BACL</name>
<dbReference type="Proteomes" id="UP000030595">
    <property type="component" value="Unassembled WGS sequence"/>
</dbReference>
<dbReference type="AlphaFoldDB" id="A0A0A3JIY6"/>
<keyword evidence="3" id="KW-1185">Reference proteome</keyword>
<sequence>MNISINELLFETNNQLKIGIIHYTKIVVSESPQMIKGRMQLFQENLFFELQETPVTERPGISEWRKVWKSFGADPNRYRHSAESLMRRVAKQNYLSPFHSGVDLNNFFSLQYEIPIGIYDMEKLQGDVTITVGDEETGYEGLNGRFNSLKNILCSKDETGAFGSPFVDSKRTAVTEDTTEALQVFYLRPSLDEQECDELLQAAGKMFCQVSGGEYKTSILSSTVPNISI</sequence>
<dbReference type="SUPFAM" id="SSF56037">
    <property type="entry name" value="PheT/TilS domain"/>
    <property type="match status" value="1"/>
</dbReference>
<evidence type="ECO:0000313" key="3">
    <source>
        <dbReference type="Proteomes" id="UP000030595"/>
    </source>
</evidence>
<accession>A0A0A3JIY6</accession>
<dbReference type="PANTHER" id="PTHR39209:SF2">
    <property type="entry name" value="CYTOPLASMIC PROTEIN"/>
    <property type="match status" value="1"/>
</dbReference>
<proteinExistence type="predicted"/>
<dbReference type="PANTHER" id="PTHR39209">
    <property type="match status" value="1"/>
</dbReference>
<keyword evidence="2" id="KW-0030">Aminoacyl-tRNA synthetase</keyword>
<evidence type="ECO:0000259" key="1">
    <source>
        <dbReference type="SMART" id="SM00873"/>
    </source>
</evidence>
<dbReference type="SMART" id="SM00873">
    <property type="entry name" value="B3_4"/>
    <property type="match status" value="1"/>
</dbReference>
<dbReference type="Pfam" id="PF03483">
    <property type="entry name" value="B3_4"/>
    <property type="match status" value="1"/>
</dbReference>
<feature type="domain" description="B3/B4 tRNA-binding" evidence="1">
    <location>
        <begin position="62"/>
        <end position="212"/>
    </location>
</feature>
<dbReference type="InterPro" id="IPR005146">
    <property type="entry name" value="B3/B4_tRNA-bd"/>
</dbReference>
<protein>
    <submittedName>
        <fullName evidence="2">tRNA synthetase subunit beta</fullName>
    </submittedName>
</protein>
<dbReference type="GO" id="GO:0004826">
    <property type="term" value="F:phenylalanine-tRNA ligase activity"/>
    <property type="evidence" value="ECO:0007669"/>
    <property type="project" value="InterPro"/>
</dbReference>
<gene>
    <name evidence="2" type="ORF">CD30_18870</name>
</gene>
<keyword evidence="2" id="KW-0436">Ligase</keyword>
<dbReference type="Gene3D" id="3.50.40.10">
    <property type="entry name" value="Phenylalanyl-trna Synthetase, Chain B, domain 3"/>
    <property type="match status" value="1"/>
</dbReference>
<dbReference type="RefSeq" id="WP_036180288.1">
    <property type="nucleotide sequence ID" value="NZ_AVCZ01000072.1"/>
</dbReference>
<comment type="caution">
    <text evidence="2">The sequence shown here is derived from an EMBL/GenBank/DDBJ whole genome shotgun (WGS) entry which is preliminary data.</text>
</comment>
<organism evidence="2 3">
    <name type="scientific">Ureibacillus massiliensis 4400831 = CIP 108448 = CCUG 49529</name>
    <dbReference type="NCBI Taxonomy" id="1211035"/>
    <lineage>
        <taxon>Bacteria</taxon>
        <taxon>Bacillati</taxon>
        <taxon>Bacillota</taxon>
        <taxon>Bacilli</taxon>
        <taxon>Bacillales</taxon>
        <taxon>Caryophanaceae</taxon>
        <taxon>Ureibacillus</taxon>
    </lineage>
</organism>
<reference evidence="2 3" key="1">
    <citation type="submission" date="2014-02" db="EMBL/GenBank/DDBJ databases">
        <title>Draft genome sequence of Lysinibacillus massiliensis CCUG 49529.</title>
        <authorList>
            <person name="Zhang F."/>
            <person name="Wang G."/>
            <person name="Zhang L."/>
        </authorList>
    </citation>
    <scope>NUCLEOTIDE SEQUENCE [LARGE SCALE GENOMIC DNA]</scope>
    <source>
        <strain evidence="2 3">CCUG 49529</strain>
    </source>
</reference>
<dbReference type="InterPro" id="IPR020825">
    <property type="entry name" value="Phe-tRNA_synthase-like_B3/B4"/>
</dbReference>
<dbReference type="eggNOG" id="COG3382">
    <property type="taxonomic scope" value="Bacteria"/>
</dbReference>